<name>A0A8D8DPS5_CULPI</name>
<protein>
    <submittedName>
        <fullName evidence="1">(northern house mosquito) hypothetical protein</fullName>
    </submittedName>
</protein>
<organism evidence="1">
    <name type="scientific">Culex pipiens</name>
    <name type="common">House mosquito</name>
    <dbReference type="NCBI Taxonomy" id="7175"/>
    <lineage>
        <taxon>Eukaryota</taxon>
        <taxon>Metazoa</taxon>
        <taxon>Ecdysozoa</taxon>
        <taxon>Arthropoda</taxon>
        <taxon>Hexapoda</taxon>
        <taxon>Insecta</taxon>
        <taxon>Pterygota</taxon>
        <taxon>Neoptera</taxon>
        <taxon>Endopterygota</taxon>
        <taxon>Diptera</taxon>
        <taxon>Nematocera</taxon>
        <taxon>Culicoidea</taxon>
        <taxon>Culicidae</taxon>
        <taxon>Culicinae</taxon>
        <taxon>Culicini</taxon>
        <taxon>Culex</taxon>
        <taxon>Culex</taxon>
    </lineage>
</organism>
<dbReference type="AlphaFoldDB" id="A0A8D8DPS5"/>
<proteinExistence type="predicted"/>
<accession>A0A8D8DPS5</accession>
<dbReference type="EMBL" id="HBUE01277330">
    <property type="protein sequence ID" value="CAG6567020.1"/>
    <property type="molecule type" value="Transcribed_RNA"/>
</dbReference>
<reference evidence="1" key="1">
    <citation type="submission" date="2021-05" db="EMBL/GenBank/DDBJ databases">
        <authorList>
            <person name="Alioto T."/>
            <person name="Alioto T."/>
            <person name="Gomez Garrido J."/>
        </authorList>
    </citation>
    <scope>NUCLEOTIDE SEQUENCE</scope>
</reference>
<dbReference type="EMBL" id="HBUE01171878">
    <property type="protein sequence ID" value="CAG6515521.1"/>
    <property type="molecule type" value="Transcribed_RNA"/>
</dbReference>
<evidence type="ECO:0000313" key="1">
    <source>
        <dbReference type="EMBL" id="CAG6515521.1"/>
    </source>
</evidence>
<sequence>MIPPGVTRVGRVNKVNQLVERRQHGWRRLRLLLRRRRWHLLLRTRSDDRFHALLFHAPFVPKLRILQNRSRQGQLSRVLSPRRGKLVRSLQRRPLVRGRRRRFRPRRALLHAALDKVQHAFDFLVAQPLDAGHGSRGRFLGAAVRRFPTVERFDKLQRRKAALLKNLLRRQRTVQHGTAGRAVLWPTRVPVPPAMSSLALW</sequence>